<protein>
    <submittedName>
        <fullName evidence="1">Uncharacterized protein</fullName>
    </submittedName>
</protein>
<evidence type="ECO:0000313" key="2">
    <source>
        <dbReference type="Proteomes" id="UP000077115"/>
    </source>
</evidence>
<sequence length="109" mass="11884">MASPDIASWADHALILVKHADGYLSALYSLKQLLDLESKQPTDLIVKGGLSDIVFGYGGVPFTIESMARPAVERMTIFIDPTITALQKQVLKKFPDYGDLGKVVGKNSF</sequence>
<dbReference type="VEuPathDB" id="FungiDB:BDEG_28191"/>
<reference evidence="1 2" key="1">
    <citation type="submission" date="2006-10" db="EMBL/GenBank/DDBJ databases">
        <title>The Genome Sequence of Batrachochytrium dendrobatidis JEL423.</title>
        <authorList>
            <consortium name="The Broad Institute Genome Sequencing Platform"/>
            <person name="Birren B."/>
            <person name="Lander E."/>
            <person name="Galagan J."/>
            <person name="Cuomo C."/>
            <person name="Devon K."/>
            <person name="Jaffe D."/>
            <person name="Butler J."/>
            <person name="Alvarez P."/>
            <person name="Gnerre S."/>
            <person name="Grabherr M."/>
            <person name="Kleber M."/>
            <person name="Mauceli E."/>
            <person name="Brockman W."/>
            <person name="Young S."/>
            <person name="LaButti K."/>
            <person name="Sykes S."/>
            <person name="DeCaprio D."/>
            <person name="Crawford M."/>
            <person name="Koehrsen M."/>
            <person name="Engels R."/>
            <person name="Montgomery P."/>
            <person name="Pearson M."/>
            <person name="Howarth C."/>
            <person name="Larson L."/>
            <person name="White J."/>
            <person name="O'Leary S."/>
            <person name="Kodira C."/>
            <person name="Zeng Q."/>
            <person name="Yandava C."/>
            <person name="Alvarado L."/>
            <person name="Longcore J."/>
            <person name="James T."/>
        </authorList>
    </citation>
    <scope>NUCLEOTIDE SEQUENCE [LARGE SCALE GENOMIC DNA]</scope>
    <source>
        <strain evidence="1 2">JEL423</strain>
    </source>
</reference>
<organism evidence="1 2">
    <name type="scientific">Batrachochytrium dendrobatidis (strain JEL423)</name>
    <dbReference type="NCBI Taxonomy" id="403673"/>
    <lineage>
        <taxon>Eukaryota</taxon>
        <taxon>Fungi</taxon>
        <taxon>Fungi incertae sedis</taxon>
        <taxon>Chytridiomycota</taxon>
        <taxon>Chytridiomycota incertae sedis</taxon>
        <taxon>Chytridiomycetes</taxon>
        <taxon>Rhizophydiales</taxon>
        <taxon>Rhizophydiales incertae sedis</taxon>
        <taxon>Batrachochytrium</taxon>
    </lineage>
</organism>
<evidence type="ECO:0000313" key="1">
    <source>
        <dbReference type="EMBL" id="OAJ45023.1"/>
    </source>
</evidence>
<name>A0A177WY31_BATDL</name>
<proteinExistence type="predicted"/>
<dbReference type="EMBL" id="DS022314">
    <property type="protein sequence ID" value="OAJ45023.1"/>
    <property type="molecule type" value="Genomic_DNA"/>
</dbReference>
<dbReference type="Proteomes" id="UP000077115">
    <property type="component" value="Unassembled WGS sequence"/>
</dbReference>
<gene>
    <name evidence="1" type="ORF">BDEG_28191</name>
</gene>
<accession>A0A177WY31</accession>
<dbReference type="AlphaFoldDB" id="A0A177WY31"/>
<reference evidence="1 2" key="2">
    <citation type="submission" date="2016-05" db="EMBL/GenBank/DDBJ databases">
        <title>Lineage-specific infection strategies underlie the spectrum of fungal disease in amphibians.</title>
        <authorList>
            <person name="Cuomo C.A."/>
            <person name="Farrer R.A."/>
            <person name="James T."/>
            <person name="Longcore J."/>
            <person name="Birren B."/>
        </authorList>
    </citation>
    <scope>NUCLEOTIDE SEQUENCE [LARGE SCALE GENOMIC DNA]</scope>
    <source>
        <strain evidence="1 2">JEL423</strain>
    </source>
</reference>